<sequence>MGTQGVWAYDLAGLNVPKLSAGLQVLSSKVSYSMPQISQPPNVRTHVIDNPRDDGMKQREELWSFQQRYRGAIGKLKSLSETIRPKYKPDLDPFERNDEEKRSKTSSSNSQSMRGHHRIRRSNPRLKVFQRLESLTVDRLEGNDGTDHLRETDRPGIQRMYSSGLIVRNSLYHQIRDGTNRNDQRLVQSIDDHKLVQSLERLGPLEKLPDIAAAKVRTELKSYYGKMGGSTIPKRYLHLRRSYSNITDMESTRRKLLIVSKREEHHASLTKLDSIDSNDGEEEQSSNSSEARDGNNSRENTRGSLMPITRDTHKTALSTISQTILETDIDESRSGKQTLVKPEYPRSSLVSLSQSASQLVTQNTSTNRNVQKRNTSPRKDNNSTSKSNIINSSLKPPDSEVEQKTGQRTPSDLSLDIPKERFGSTTHSEDKKPHLRRKPWEWRSNMYRWTDKTVRESDKPYIEKVINKGEVIDELIYDSFARTKPLHIPKAND</sequence>
<feature type="compositionally biased region" description="Basic and acidic residues" evidence="1">
    <location>
        <begin position="84"/>
        <end position="103"/>
    </location>
</feature>
<evidence type="ECO:0000313" key="2">
    <source>
        <dbReference type="EMBL" id="KAL3856711.1"/>
    </source>
</evidence>
<feature type="compositionally biased region" description="Low complexity" evidence="1">
    <location>
        <begin position="350"/>
        <end position="360"/>
    </location>
</feature>
<evidence type="ECO:0000313" key="3">
    <source>
        <dbReference type="Proteomes" id="UP001634394"/>
    </source>
</evidence>
<feature type="region of interest" description="Disordered" evidence="1">
    <location>
        <begin position="269"/>
        <end position="314"/>
    </location>
</feature>
<feature type="compositionally biased region" description="Basic and acidic residues" evidence="1">
    <location>
        <begin position="417"/>
        <end position="432"/>
    </location>
</feature>
<dbReference type="AlphaFoldDB" id="A0ABD3V6T6"/>
<feature type="compositionally biased region" description="Basic and acidic residues" evidence="1">
    <location>
        <begin position="290"/>
        <end position="301"/>
    </location>
</feature>
<evidence type="ECO:0000256" key="1">
    <source>
        <dbReference type="SAM" id="MobiDB-lite"/>
    </source>
</evidence>
<feature type="compositionally biased region" description="Basic residues" evidence="1">
    <location>
        <begin position="114"/>
        <end position="124"/>
    </location>
</feature>
<feature type="region of interest" description="Disordered" evidence="1">
    <location>
        <begin position="350"/>
        <end position="434"/>
    </location>
</feature>
<feature type="region of interest" description="Disordered" evidence="1">
    <location>
        <begin position="34"/>
        <end position="53"/>
    </location>
</feature>
<organism evidence="2 3">
    <name type="scientific">Sinanodonta woodiana</name>
    <name type="common">Chinese pond mussel</name>
    <name type="synonym">Anodonta woodiana</name>
    <dbReference type="NCBI Taxonomy" id="1069815"/>
    <lineage>
        <taxon>Eukaryota</taxon>
        <taxon>Metazoa</taxon>
        <taxon>Spiralia</taxon>
        <taxon>Lophotrochozoa</taxon>
        <taxon>Mollusca</taxon>
        <taxon>Bivalvia</taxon>
        <taxon>Autobranchia</taxon>
        <taxon>Heteroconchia</taxon>
        <taxon>Palaeoheterodonta</taxon>
        <taxon>Unionida</taxon>
        <taxon>Unionoidea</taxon>
        <taxon>Unionidae</taxon>
        <taxon>Unioninae</taxon>
        <taxon>Sinanodonta</taxon>
    </lineage>
</organism>
<feature type="compositionally biased region" description="Low complexity" evidence="1">
    <location>
        <begin position="382"/>
        <end position="393"/>
    </location>
</feature>
<comment type="caution">
    <text evidence="2">The sequence shown here is derived from an EMBL/GenBank/DDBJ whole genome shotgun (WGS) entry which is preliminary data.</text>
</comment>
<dbReference type="Proteomes" id="UP001634394">
    <property type="component" value="Unassembled WGS sequence"/>
</dbReference>
<name>A0ABD3V6T6_SINWO</name>
<reference evidence="2 3" key="1">
    <citation type="submission" date="2024-11" db="EMBL/GenBank/DDBJ databases">
        <title>Chromosome-level genome assembly of the freshwater bivalve Anodonta woodiana.</title>
        <authorList>
            <person name="Chen X."/>
        </authorList>
    </citation>
    <scope>NUCLEOTIDE SEQUENCE [LARGE SCALE GENOMIC DNA]</scope>
    <source>
        <strain evidence="2">MN2024</strain>
        <tissue evidence="2">Gills</tissue>
    </source>
</reference>
<feature type="compositionally biased region" description="Polar residues" evidence="1">
    <location>
        <begin position="361"/>
        <end position="374"/>
    </location>
</feature>
<dbReference type="EMBL" id="JBJQND010000013">
    <property type="protein sequence ID" value="KAL3856711.1"/>
    <property type="molecule type" value="Genomic_DNA"/>
</dbReference>
<gene>
    <name evidence="2" type="ORF">ACJMK2_011434</name>
</gene>
<keyword evidence="3" id="KW-1185">Reference proteome</keyword>
<feature type="region of interest" description="Disordered" evidence="1">
    <location>
        <begin position="84"/>
        <end position="125"/>
    </location>
</feature>
<proteinExistence type="predicted"/>
<accession>A0ABD3V6T6</accession>
<protein>
    <submittedName>
        <fullName evidence="2">Uncharacterized protein</fullName>
    </submittedName>
</protein>